<name>A0A849I5T8_9HYPH</name>
<protein>
    <submittedName>
        <fullName evidence="1">Uncharacterized protein</fullName>
    </submittedName>
</protein>
<keyword evidence="2" id="KW-1185">Reference proteome</keyword>
<dbReference type="Proteomes" id="UP000564885">
    <property type="component" value="Unassembled WGS sequence"/>
</dbReference>
<reference evidence="1 2" key="1">
    <citation type="submission" date="2020-04" db="EMBL/GenBank/DDBJ databases">
        <title>Enterovirga sp. isolate from soil.</title>
        <authorList>
            <person name="Chea S."/>
            <person name="Kim D.-U."/>
        </authorList>
    </citation>
    <scope>NUCLEOTIDE SEQUENCE [LARGE SCALE GENOMIC DNA]</scope>
    <source>
        <strain evidence="1 2">DB1703</strain>
    </source>
</reference>
<organism evidence="1 2">
    <name type="scientific">Enterovirga aerilata</name>
    <dbReference type="NCBI Taxonomy" id="2730920"/>
    <lineage>
        <taxon>Bacteria</taxon>
        <taxon>Pseudomonadati</taxon>
        <taxon>Pseudomonadota</taxon>
        <taxon>Alphaproteobacteria</taxon>
        <taxon>Hyphomicrobiales</taxon>
        <taxon>Methylobacteriaceae</taxon>
        <taxon>Enterovirga</taxon>
    </lineage>
</organism>
<evidence type="ECO:0000313" key="1">
    <source>
        <dbReference type="EMBL" id="NNM74832.1"/>
    </source>
</evidence>
<accession>A0A849I5T8</accession>
<dbReference type="AlphaFoldDB" id="A0A849I5T8"/>
<comment type="caution">
    <text evidence="1">The sequence shown here is derived from an EMBL/GenBank/DDBJ whole genome shotgun (WGS) entry which is preliminary data.</text>
</comment>
<evidence type="ECO:0000313" key="2">
    <source>
        <dbReference type="Proteomes" id="UP000564885"/>
    </source>
</evidence>
<proteinExistence type="predicted"/>
<dbReference type="EMBL" id="JABEPP010000006">
    <property type="protein sequence ID" value="NNM74832.1"/>
    <property type="molecule type" value="Genomic_DNA"/>
</dbReference>
<gene>
    <name evidence="1" type="ORF">HJG44_20945</name>
</gene>
<sequence length="240" mass="27008">MSAFRDERNRKALERLRRAMPEAVPGPVLRHALARPFIPPTPRRAVESYWRAHPLRADRLARGLAALSGTPDGWTWRLDGAAGTARSLSFRTPPAPFREARFSRGPGHCCICGQPVFRLGWHVDLWREGRTNHNAGWHAACVAAWRFWCEPSDHVQVLKRVQHRRCAVSGGRLLRTAEVDHRVPLFSVWRERRHEPWPALLAFWGAPNLQVVNRTAHVVKCALEAGARAGGRSGAYSAPP</sequence>